<name>A0A2T0LBJ8_9BACL</name>
<gene>
    <name evidence="1" type="ORF">CLV97_12719</name>
</gene>
<evidence type="ECO:0000313" key="2">
    <source>
        <dbReference type="Proteomes" id="UP000237797"/>
    </source>
</evidence>
<dbReference type="EMBL" id="PVNE01000027">
    <property type="protein sequence ID" value="PRX39237.1"/>
    <property type="molecule type" value="Genomic_DNA"/>
</dbReference>
<sequence>MPFMVEWEEITEISVVPKRWKYKNRKGMPGDFACHGGMRR</sequence>
<comment type="caution">
    <text evidence="1">The sequence shown here is derived from an EMBL/GenBank/DDBJ whole genome shotgun (WGS) entry which is preliminary data.</text>
</comment>
<proteinExistence type="predicted"/>
<dbReference type="AlphaFoldDB" id="A0A2T0LBJ8"/>
<protein>
    <submittedName>
        <fullName evidence="1">Uncharacterized protein</fullName>
    </submittedName>
</protein>
<evidence type="ECO:0000313" key="1">
    <source>
        <dbReference type="EMBL" id="PRX39237.1"/>
    </source>
</evidence>
<reference evidence="1 2" key="1">
    <citation type="submission" date="2018-03" db="EMBL/GenBank/DDBJ databases">
        <title>Genomic Encyclopedia of Archaeal and Bacterial Type Strains, Phase II (KMG-II): from individual species to whole genera.</title>
        <authorList>
            <person name="Goeker M."/>
        </authorList>
    </citation>
    <scope>NUCLEOTIDE SEQUENCE [LARGE SCALE GENOMIC DNA]</scope>
    <source>
        <strain evidence="1 2">DSM 44946</strain>
    </source>
</reference>
<accession>A0A2T0LBJ8</accession>
<keyword evidence="2" id="KW-1185">Reference proteome</keyword>
<dbReference type="Proteomes" id="UP000237797">
    <property type="component" value="Unassembled WGS sequence"/>
</dbReference>
<organism evidence="1 2">
    <name type="scientific">Planifilum fimeticola</name>
    <dbReference type="NCBI Taxonomy" id="201975"/>
    <lineage>
        <taxon>Bacteria</taxon>
        <taxon>Bacillati</taxon>
        <taxon>Bacillota</taxon>
        <taxon>Bacilli</taxon>
        <taxon>Bacillales</taxon>
        <taxon>Thermoactinomycetaceae</taxon>
        <taxon>Planifilum</taxon>
    </lineage>
</organism>